<keyword evidence="6" id="KW-0560">Oxidoreductase</keyword>
<evidence type="ECO:0000256" key="6">
    <source>
        <dbReference type="ARBA" id="ARBA00023002"/>
    </source>
</evidence>
<evidence type="ECO:0000313" key="9">
    <source>
        <dbReference type="Proteomes" id="UP001501183"/>
    </source>
</evidence>
<keyword evidence="9" id="KW-1185">Reference proteome</keyword>
<evidence type="ECO:0000256" key="5">
    <source>
        <dbReference type="ARBA" id="ARBA00022857"/>
    </source>
</evidence>
<protein>
    <submittedName>
        <fullName evidence="8">NAD(P)/FAD-dependent oxidoreductase</fullName>
    </submittedName>
</protein>
<dbReference type="InterPro" id="IPR050775">
    <property type="entry name" value="FAD-binding_Monooxygenases"/>
</dbReference>
<proteinExistence type="inferred from homology"/>
<dbReference type="PRINTS" id="PR00411">
    <property type="entry name" value="PNDRDTASEI"/>
</dbReference>
<evidence type="ECO:0000256" key="4">
    <source>
        <dbReference type="ARBA" id="ARBA00022827"/>
    </source>
</evidence>
<dbReference type="Gene3D" id="3.50.50.60">
    <property type="entry name" value="FAD/NAD(P)-binding domain"/>
    <property type="match status" value="3"/>
</dbReference>
<accession>A0ABP8PS30</accession>
<evidence type="ECO:0000256" key="1">
    <source>
        <dbReference type="ARBA" id="ARBA00001974"/>
    </source>
</evidence>
<organism evidence="8 9">
    <name type="scientific">Rhodococcus olei</name>
    <dbReference type="NCBI Taxonomy" id="2161675"/>
    <lineage>
        <taxon>Bacteria</taxon>
        <taxon>Bacillati</taxon>
        <taxon>Actinomycetota</taxon>
        <taxon>Actinomycetes</taxon>
        <taxon>Mycobacteriales</taxon>
        <taxon>Nocardiaceae</taxon>
        <taxon>Rhodococcus</taxon>
    </lineage>
</organism>
<name>A0ABP8PS30_9NOCA</name>
<evidence type="ECO:0000256" key="2">
    <source>
        <dbReference type="ARBA" id="ARBA00010139"/>
    </source>
</evidence>
<keyword evidence="7" id="KW-0503">Monooxygenase</keyword>
<comment type="cofactor">
    <cofactor evidence="1">
        <name>FAD</name>
        <dbReference type="ChEBI" id="CHEBI:57692"/>
    </cofactor>
</comment>
<comment type="caution">
    <text evidence="8">The sequence shown here is derived from an EMBL/GenBank/DDBJ whole genome shotgun (WGS) entry which is preliminary data.</text>
</comment>
<dbReference type="InterPro" id="IPR036188">
    <property type="entry name" value="FAD/NAD-bd_sf"/>
</dbReference>
<evidence type="ECO:0000256" key="3">
    <source>
        <dbReference type="ARBA" id="ARBA00022630"/>
    </source>
</evidence>
<evidence type="ECO:0000313" key="8">
    <source>
        <dbReference type="EMBL" id="GAA4491320.1"/>
    </source>
</evidence>
<dbReference type="Proteomes" id="UP001501183">
    <property type="component" value="Unassembled WGS sequence"/>
</dbReference>
<comment type="similarity">
    <text evidence="2">Belongs to the FAD-binding monooxygenase family.</text>
</comment>
<evidence type="ECO:0000256" key="7">
    <source>
        <dbReference type="ARBA" id="ARBA00023033"/>
    </source>
</evidence>
<keyword evidence="5" id="KW-0521">NADP</keyword>
<dbReference type="EMBL" id="BAABFB010000088">
    <property type="protein sequence ID" value="GAA4491320.1"/>
    <property type="molecule type" value="Genomic_DNA"/>
</dbReference>
<dbReference type="PANTHER" id="PTHR43098">
    <property type="entry name" value="L-ORNITHINE N(5)-MONOOXYGENASE-RELATED"/>
    <property type="match status" value="1"/>
</dbReference>
<dbReference type="SUPFAM" id="SSF51905">
    <property type="entry name" value="FAD/NAD(P)-binding domain"/>
    <property type="match status" value="2"/>
</dbReference>
<dbReference type="RefSeq" id="WP_345353455.1">
    <property type="nucleotide sequence ID" value="NZ_BAABFB010000088.1"/>
</dbReference>
<dbReference type="PANTHER" id="PTHR43098:SF3">
    <property type="entry name" value="L-ORNITHINE N(5)-MONOOXYGENASE-RELATED"/>
    <property type="match status" value="1"/>
</dbReference>
<keyword evidence="4" id="KW-0274">FAD</keyword>
<reference evidence="9" key="1">
    <citation type="journal article" date="2019" name="Int. J. Syst. Evol. Microbiol.">
        <title>The Global Catalogue of Microorganisms (GCM) 10K type strain sequencing project: providing services to taxonomists for standard genome sequencing and annotation.</title>
        <authorList>
            <consortium name="The Broad Institute Genomics Platform"/>
            <consortium name="The Broad Institute Genome Sequencing Center for Infectious Disease"/>
            <person name="Wu L."/>
            <person name="Ma J."/>
        </authorList>
    </citation>
    <scope>NUCLEOTIDE SEQUENCE [LARGE SCALE GENOMIC DNA]</scope>
    <source>
        <strain evidence="9">JCM 32206</strain>
    </source>
</reference>
<sequence>MSSNDKLSDAPGADSPDRYDVIVVGAGFAGMYMLYKCRQLGLSAVVYEAGDDVGGTWFWNRYPGARCDVESLSYSYSFSPELEQEWEWTERYAAQPEILRYAQHTADRFDLRRDIRFETRVLAAHFDDGNRTWTVRTDKGDVATARFCVMATGCLSTFKPPEIDGIDTFRGKIYHTAAWPREEVDFAGQRVGVIGTGSSGVQCIPIIAQQAAHLTVFQRTPTYSLPAQNRPLIPGEQEAKKANYPEWRKAQRASSFGTPWPAATESALEVDDEERNMIYENAWQFGSITALNNVFNDIHQNMAANETAATFVRHKIRSIVRDPDTAEALCPDYPIATKRPTLDTGYYATYNRNNVRLVNLHKSPLIEITESGIRTVDHEHNLDAIVFATGFDAITGALAKIDIRGRDGRALKDTWADGPRTYLGLCSAGFPNLFMITGPGSPSVLSSMIVSIEQHVDLIGSIIDLLDQQGKCTIEPTLKAQDHWVDHVNDVASMSLFSQANSWYLGANVPGKPRVFMPYVGGVGNYRKICDDMLANDCDGFTLT</sequence>
<dbReference type="Pfam" id="PF13738">
    <property type="entry name" value="Pyr_redox_3"/>
    <property type="match status" value="1"/>
</dbReference>
<gene>
    <name evidence="8" type="ORF">GCM10023094_55660</name>
</gene>
<keyword evidence="3" id="KW-0285">Flavoprotein</keyword>